<dbReference type="AlphaFoldDB" id="A0A9D4LCZ9"/>
<protein>
    <submittedName>
        <fullName evidence="1">Uncharacterized protein</fullName>
    </submittedName>
</protein>
<name>A0A9D4LCZ9_DREPO</name>
<evidence type="ECO:0000313" key="2">
    <source>
        <dbReference type="Proteomes" id="UP000828390"/>
    </source>
</evidence>
<accession>A0A9D4LCZ9</accession>
<reference evidence="1" key="1">
    <citation type="journal article" date="2019" name="bioRxiv">
        <title>The Genome of the Zebra Mussel, Dreissena polymorpha: A Resource for Invasive Species Research.</title>
        <authorList>
            <person name="McCartney M.A."/>
            <person name="Auch B."/>
            <person name="Kono T."/>
            <person name="Mallez S."/>
            <person name="Zhang Y."/>
            <person name="Obille A."/>
            <person name="Becker A."/>
            <person name="Abrahante J.E."/>
            <person name="Garbe J."/>
            <person name="Badalamenti J.P."/>
            <person name="Herman A."/>
            <person name="Mangelson H."/>
            <person name="Liachko I."/>
            <person name="Sullivan S."/>
            <person name="Sone E.D."/>
            <person name="Koren S."/>
            <person name="Silverstein K.A.T."/>
            <person name="Beckman K.B."/>
            <person name="Gohl D.M."/>
        </authorList>
    </citation>
    <scope>NUCLEOTIDE SEQUENCE</scope>
    <source>
        <strain evidence="1">Duluth1</strain>
        <tissue evidence="1">Whole animal</tissue>
    </source>
</reference>
<keyword evidence="2" id="KW-1185">Reference proteome</keyword>
<organism evidence="1 2">
    <name type="scientific">Dreissena polymorpha</name>
    <name type="common">Zebra mussel</name>
    <name type="synonym">Mytilus polymorpha</name>
    <dbReference type="NCBI Taxonomy" id="45954"/>
    <lineage>
        <taxon>Eukaryota</taxon>
        <taxon>Metazoa</taxon>
        <taxon>Spiralia</taxon>
        <taxon>Lophotrochozoa</taxon>
        <taxon>Mollusca</taxon>
        <taxon>Bivalvia</taxon>
        <taxon>Autobranchia</taxon>
        <taxon>Heteroconchia</taxon>
        <taxon>Euheterodonta</taxon>
        <taxon>Imparidentia</taxon>
        <taxon>Neoheterodontei</taxon>
        <taxon>Myida</taxon>
        <taxon>Dreissenoidea</taxon>
        <taxon>Dreissenidae</taxon>
        <taxon>Dreissena</taxon>
    </lineage>
</organism>
<proteinExistence type="predicted"/>
<reference evidence="1" key="2">
    <citation type="submission" date="2020-11" db="EMBL/GenBank/DDBJ databases">
        <authorList>
            <person name="McCartney M.A."/>
            <person name="Auch B."/>
            <person name="Kono T."/>
            <person name="Mallez S."/>
            <person name="Becker A."/>
            <person name="Gohl D.M."/>
            <person name="Silverstein K.A.T."/>
            <person name="Koren S."/>
            <person name="Bechman K.B."/>
            <person name="Herman A."/>
            <person name="Abrahante J.E."/>
            <person name="Garbe J."/>
        </authorList>
    </citation>
    <scope>NUCLEOTIDE SEQUENCE</scope>
    <source>
        <strain evidence="1">Duluth1</strain>
        <tissue evidence="1">Whole animal</tissue>
    </source>
</reference>
<dbReference type="Proteomes" id="UP000828390">
    <property type="component" value="Unassembled WGS sequence"/>
</dbReference>
<gene>
    <name evidence="1" type="ORF">DPMN_097275</name>
</gene>
<dbReference type="EMBL" id="JAIWYP010000003">
    <property type="protein sequence ID" value="KAH3854726.1"/>
    <property type="molecule type" value="Genomic_DNA"/>
</dbReference>
<comment type="caution">
    <text evidence="1">The sequence shown here is derived from an EMBL/GenBank/DDBJ whole genome shotgun (WGS) entry which is preliminary data.</text>
</comment>
<evidence type="ECO:0000313" key="1">
    <source>
        <dbReference type="EMBL" id="KAH3854726.1"/>
    </source>
</evidence>
<sequence length="345" mass="41897">MSECCMIHFVYCYQPRTLYRRTLALYSYVICHVFHYHMSRCTHSIPSIQSNNHQLDMPQCCMVDFVYCYQARTLYRRTLALYSYVICHVFHYHMSRYTHSIPSIQSNNHQLDMPECCMDHFVYCFQPRTLYRRTLALCSYVICHVFHYHMSRYTHSIPSIRSNNHQLDMPECCMVHFVYCYQPRTLYRRTLALYSYVICHVFHYHMSRYTHSIPTIPSNNHQLDKPEGCMVHFVYCYQARTLYRRTLALYSYVICHVFHYHMLRYTHSIPSMQSNNHQLDMLECCIVHFVYCHQPRILYRRTLALYSYVICHVFHFRMSRYTHSIPSIQSNSHQLTYNYKSIITL</sequence>